<dbReference type="Proteomes" id="UP001381693">
    <property type="component" value="Unassembled WGS sequence"/>
</dbReference>
<evidence type="ECO:0000256" key="1">
    <source>
        <dbReference type="SAM" id="MobiDB-lite"/>
    </source>
</evidence>
<evidence type="ECO:0000313" key="2">
    <source>
        <dbReference type="EMBL" id="KAK7069859.1"/>
    </source>
</evidence>
<dbReference type="EMBL" id="JAXCGZ010015745">
    <property type="protein sequence ID" value="KAK7069859.1"/>
    <property type="molecule type" value="Genomic_DNA"/>
</dbReference>
<sequence length="63" mass="7398">MVMAVTTSAPSGSEKRSSRATHNHWQYHKCRSSSTRILLTMFCPLESHWMEHRRLIPRSYPEP</sequence>
<protein>
    <submittedName>
        <fullName evidence="2">Uncharacterized protein</fullName>
    </submittedName>
</protein>
<reference evidence="2 3" key="1">
    <citation type="submission" date="2023-11" db="EMBL/GenBank/DDBJ databases">
        <title>Halocaridina rubra genome assembly.</title>
        <authorList>
            <person name="Smith C."/>
        </authorList>
    </citation>
    <scope>NUCLEOTIDE SEQUENCE [LARGE SCALE GENOMIC DNA]</scope>
    <source>
        <strain evidence="2">EP-1</strain>
        <tissue evidence="2">Whole</tissue>
    </source>
</reference>
<proteinExistence type="predicted"/>
<feature type="region of interest" description="Disordered" evidence="1">
    <location>
        <begin position="1"/>
        <end position="24"/>
    </location>
</feature>
<feature type="compositionally biased region" description="Polar residues" evidence="1">
    <location>
        <begin position="1"/>
        <end position="11"/>
    </location>
</feature>
<name>A0AAN8X0K5_HALRR</name>
<feature type="non-terminal residue" evidence="2">
    <location>
        <position position="63"/>
    </location>
</feature>
<organism evidence="2 3">
    <name type="scientific">Halocaridina rubra</name>
    <name type="common">Hawaiian red shrimp</name>
    <dbReference type="NCBI Taxonomy" id="373956"/>
    <lineage>
        <taxon>Eukaryota</taxon>
        <taxon>Metazoa</taxon>
        <taxon>Ecdysozoa</taxon>
        <taxon>Arthropoda</taxon>
        <taxon>Crustacea</taxon>
        <taxon>Multicrustacea</taxon>
        <taxon>Malacostraca</taxon>
        <taxon>Eumalacostraca</taxon>
        <taxon>Eucarida</taxon>
        <taxon>Decapoda</taxon>
        <taxon>Pleocyemata</taxon>
        <taxon>Caridea</taxon>
        <taxon>Atyoidea</taxon>
        <taxon>Atyidae</taxon>
        <taxon>Halocaridina</taxon>
    </lineage>
</organism>
<dbReference type="AlphaFoldDB" id="A0AAN8X0K5"/>
<keyword evidence="3" id="KW-1185">Reference proteome</keyword>
<comment type="caution">
    <text evidence="2">The sequence shown here is derived from an EMBL/GenBank/DDBJ whole genome shotgun (WGS) entry which is preliminary data.</text>
</comment>
<evidence type="ECO:0000313" key="3">
    <source>
        <dbReference type="Proteomes" id="UP001381693"/>
    </source>
</evidence>
<accession>A0AAN8X0K5</accession>
<gene>
    <name evidence="2" type="ORF">SK128_002132</name>
</gene>